<dbReference type="EMBL" id="VSSQ01009176">
    <property type="protein sequence ID" value="MPM40913.1"/>
    <property type="molecule type" value="Genomic_DNA"/>
</dbReference>
<dbReference type="PROSITE" id="PS51671">
    <property type="entry name" value="ACT"/>
    <property type="match status" value="1"/>
</dbReference>
<evidence type="ECO:0000256" key="4">
    <source>
        <dbReference type="ARBA" id="ARBA00029440"/>
    </source>
</evidence>
<dbReference type="PANTHER" id="PTHR42789">
    <property type="entry name" value="D-ISOMER SPECIFIC 2-HYDROXYACID DEHYDROGENASE FAMILY PROTEIN (AFU_ORTHOLOGUE AFUA_6G10090)"/>
    <property type="match status" value="1"/>
</dbReference>
<dbReference type="Gene3D" id="3.30.70.260">
    <property type="match status" value="1"/>
</dbReference>
<name>A0A644ZQK2_9ZZZZ</name>
<dbReference type="GO" id="GO:0004617">
    <property type="term" value="F:phosphoglycerate dehydrogenase activity"/>
    <property type="evidence" value="ECO:0007669"/>
    <property type="project" value="UniProtKB-EC"/>
</dbReference>
<organism evidence="6">
    <name type="scientific">bioreactor metagenome</name>
    <dbReference type="NCBI Taxonomy" id="1076179"/>
    <lineage>
        <taxon>unclassified sequences</taxon>
        <taxon>metagenomes</taxon>
        <taxon>ecological metagenomes</taxon>
    </lineage>
</organism>
<comment type="pathway">
    <text evidence="4">Amino-acid biosynthesis.</text>
</comment>
<dbReference type="PANTHER" id="PTHR42789:SF1">
    <property type="entry name" value="D-ISOMER SPECIFIC 2-HYDROXYACID DEHYDROGENASE FAMILY PROTEIN (AFU_ORTHOLOGUE AFUA_6G10090)"/>
    <property type="match status" value="1"/>
</dbReference>
<feature type="domain" description="ACT" evidence="5">
    <location>
        <begin position="275"/>
        <end position="349"/>
    </location>
</feature>
<dbReference type="InterPro" id="IPR036291">
    <property type="entry name" value="NAD(P)-bd_dom_sf"/>
</dbReference>
<proteinExistence type="inferred from homology"/>
<dbReference type="Gene3D" id="3.40.50.720">
    <property type="entry name" value="NAD(P)-binding Rossmann-like Domain"/>
    <property type="match status" value="2"/>
</dbReference>
<dbReference type="InterPro" id="IPR045865">
    <property type="entry name" value="ACT-like_dom_sf"/>
</dbReference>
<reference evidence="6" key="1">
    <citation type="submission" date="2019-08" db="EMBL/GenBank/DDBJ databases">
        <authorList>
            <person name="Kucharzyk K."/>
            <person name="Murdoch R.W."/>
            <person name="Higgins S."/>
            <person name="Loffler F."/>
        </authorList>
    </citation>
    <scope>NUCLEOTIDE SEQUENCE</scope>
</reference>
<evidence type="ECO:0000259" key="5">
    <source>
        <dbReference type="PROSITE" id="PS51671"/>
    </source>
</evidence>
<dbReference type="InterPro" id="IPR006140">
    <property type="entry name" value="D-isomer_DH_NAD-bd"/>
</dbReference>
<dbReference type="InterPro" id="IPR002912">
    <property type="entry name" value="ACT_dom"/>
</dbReference>
<comment type="similarity">
    <text evidence="1">Belongs to the D-isomer specific 2-hydroxyacid dehydrogenase family.</text>
</comment>
<keyword evidence="3" id="KW-0520">NAD</keyword>
<accession>A0A644ZQK2</accession>
<evidence type="ECO:0000256" key="2">
    <source>
        <dbReference type="ARBA" id="ARBA00023002"/>
    </source>
</evidence>
<dbReference type="GO" id="GO:0051287">
    <property type="term" value="F:NAD binding"/>
    <property type="evidence" value="ECO:0007669"/>
    <property type="project" value="InterPro"/>
</dbReference>
<sequence>MAEKLGVELVDVPTIFAQSDYISLHIPENDATRGMINAALLSTMKPNAMLINCARSGVINEADLRAVKAQKPILFCTDVYPKDEPGPKSCADIADIMLPHLGANTNEANFVAAKRAAEQTIAYFEQGITTWVVNKELPDGLDPQYQRLAYALTLIAHRYLNGRQPSRIETSFYGNLKPFAKYMTAPIAAAICAFDSEDLPAPAAAEKLLESRGVELINREVDDNKHYGESMTIDLSAGSDVIHRASVRGTITENNLMVARVNDFDKLYLDPIGHNLFVEYADEPGVIGKIASLLGEKNINIIDLRAPQNLKIGHSLAVLKTNVAVPELLIARISEAVRAKMAFQVSFEG</sequence>
<evidence type="ECO:0000256" key="1">
    <source>
        <dbReference type="ARBA" id="ARBA00005854"/>
    </source>
</evidence>
<dbReference type="Pfam" id="PF02826">
    <property type="entry name" value="2-Hacid_dh_C"/>
    <property type="match status" value="1"/>
</dbReference>
<comment type="caution">
    <text evidence="6">The sequence shown here is derived from an EMBL/GenBank/DDBJ whole genome shotgun (WGS) entry which is preliminary data.</text>
</comment>
<dbReference type="SUPFAM" id="SSF55021">
    <property type="entry name" value="ACT-like"/>
    <property type="match status" value="1"/>
</dbReference>
<dbReference type="InterPro" id="IPR050857">
    <property type="entry name" value="D-2-hydroxyacid_DH"/>
</dbReference>
<dbReference type="EC" id="1.1.1.95" evidence="6"/>
<evidence type="ECO:0000313" key="6">
    <source>
        <dbReference type="EMBL" id="MPM40913.1"/>
    </source>
</evidence>
<dbReference type="SUPFAM" id="SSF51735">
    <property type="entry name" value="NAD(P)-binding Rossmann-fold domains"/>
    <property type="match status" value="1"/>
</dbReference>
<protein>
    <submittedName>
        <fullName evidence="6">D-3-phosphoglycerate dehydrogenase</fullName>
        <ecNumber evidence="6">1.1.1.95</ecNumber>
    </submittedName>
</protein>
<gene>
    <name evidence="6" type="primary">serA_16</name>
    <name evidence="6" type="ORF">SDC9_87562</name>
</gene>
<keyword evidence="2 6" id="KW-0560">Oxidoreductase</keyword>
<evidence type="ECO:0000256" key="3">
    <source>
        <dbReference type="ARBA" id="ARBA00023027"/>
    </source>
</evidence>
<dbReference type="AlphaFoldDB" id="A0A644ZQK2"/>